<reference evidence="2" key="1">
    <citation type="submission" date="2016-11" db="EMBL/GenBank/DDBJ databases">
        <authorList>
            <person name="Varghese N."/>
            <person name="Submissions S."/>
        </authorList>
    </citation>
    <scope>NUCLEOTIDE SEQUENCE [LARGE SCALE GENOMIC DNA]</scope>
    <source>
        <strain evidence="2">GAS401</strain>
    </source>
</reference>
<protein>
    <recommendedName>
        <fullName evidence="3">PilZ domain-containing protein</fullName>
    </recommendedName>
</protein>
<dbReference type="RefSeq" id="WP_072821718.1">
    <property type="nucleotide sequence ID" value="NZ_LT670849.1"/>
</dbReference>
<gene>
    <name evidence="1" type="ORF">SAMN05444170_4894</name>
</gene>
<keyword evidence="2" id="KW-1185">Reference proteome</keyword>
<evidence type="ECO:0008006" key="3">
    <source>
        <dbReference type="Google" id="ProtNLM"/>
    </source>
</evidence>
<dbReference type="AlphaFoldDB" id="A0A1M7UFR8"/>
<sequence length="86" mass="9628">MVPDTKPKRLYQRVRPTSGEAAKAQIIVGPKVPVVTCRLVDYSPGGACVEIFPMVPVPDRFELLHGRVRKKCRVAWRRGVRIGVAF</sequence>
<dbReference type="Proteomes" id="UP000184096">
    <property type="component" value="Chromosome I"/>
</dbReference>
<accession>A0A1M7UFR8</accession>
<dbReference type="OrthoDB" id="8126926at2"/>
<evidence type="ECO:0000313" key="2">
    <source>
        <dbReference type="Proteomes" id="UP000184096"/>
    </source>
</evidence>
<dbReference type="EMBL" id="LT670849">
    <property type="protein sequence ID" value="SHN81755.1"/>
    <property type="molecule type" value="Genomic_DNA"/>
</dbReference>
<organism evidence="1 2">
    <name type="scientific">Bradyrhizobium erythrophlei</name>
    <dbReference type="NCBI Taxonomy" id="1437360"/>
    <lineage>
        <taxon>Bacteria</taxon>
        <taxon>Pseudomonadati</taxon>
        <taxon>Pseudomonadota</taxon>
        <taxon>Alphaproteobacteria</taxon>
        <taxon>Hyphomicrobiales</taxon>
        <taxon>Nitrobacteraceae</taxon>
        <taxon>Bradyrhizobium</taxon>
    </lineage>
</organism>
<dbReference type="SUPFAM" id="SSF141371">
    <property type="entry name" value="PilZ domain-like"/>
    <property type="match status" value="1"/>
</dbReference>
<evidence type="ECO:0000313" key="1">
    <source>
        <dbReference type="EMBL" id="SHN81755.1"/>
    </source>
</evidence>
<name>A0A1M7UFR8_9BRAD</name>
<proteinExistence type="predicted"/>